<evidence type="ECO:0000256" key="1">
    <source>
        <dbReference type="SAM" id="MobiDB-lite"/>
    </source>
</evidence>
<feature type="transmembrane region" description="Helical" evidence="2">
    <location>
        <begin position="307"/>
        <end position="331"/>
    </location>
</feature>
<evidence type="ECO:0000313" key="4">
    <source>
        <dbReference type="Proteomes" id="UP000245764"/>
    </source>
</evidence>
<dbReference type="AlphaFoldDB" id="A0A2H1H4H8"/>
<feature type="compositionally biased region" description="Basic and acidic residues" evidence="1">
    <location>
        <begin position="44"/>
        <end position="54"/>
    </location>
</feature>
<name>A0A2H1H4H8_ZYMTR</name>
<evidence type="ECO:0000256" key="2">
    <source>
        <dbReference type="SAM" id="Phobius"/>
    </source>
</evidence>
<protein>
    <submittedName>
        <fullName evidence="3">Uncharacterized protein</fullName>
    </submittedName>
</protein>
<keyword evidence="2" id="KW-0812">Transmembrane</keyword>
<keyword evidence="2" id="KW-0472">Membrane</keyword>
<organism evidence="3 4">
    <name type="scientific">Zymoseptoria tritici ST99CH_1E4</name>
    <dbReference type="NCBI Taxonomy" id="1276532"/>
    <lineage>
        <taxon>Eukaryota</taxon>
        <taxon>Fungi</taxon>
        <taxon>Dikarya</taxon>
        <taxon>Ascomycota</taxon>
        <taxon>Pezizomycotina</taxon>
        <taxon>Dothideomycetes</taxon>
        <taxon>Dothideomycetidae</taxon>
        <taxon>Mycosphaerellales</taxon>
        <taxon>Mycosphaerellaceae</taxon>
        <taxon>Zymoseptoria</taxon>
    </lineage>
</organism>
<gene>
    <name evidence="3" type="ORF">ZT1E4_G10649</name>
</gene>
<keyword evidence="2" id="KW-1133">Transmembrane helix</keyword>
<feature type="region of interest" description="Disordered" evidence="1">
    <location>
        <begin position="44"/>
        <end position="63"/>
    </location>
</feature>
<sequence>MEDEDGARTALRTHNPQANLQDIAPELRLNIYEGLWLPKERKSTIHTDDSERRISQRKPPQYLPTGKTRTALLRVNKQIYKEAVTILHKNSELALLFFSCGDGIVWPMRYKTPTVDAKSRITSIRLSADLAEQLPIVLRFEDFPSLEKFQLLVKGLRGGSTRAEVAADTVCKLIEKCSANAKLKSVAKSAKAKGGNRDLAQTHMRRRTVAPCDRKNFTFRSNFARPNHTTPYHSTAQHITTYHNNITMSSQHGTTPLEQPGKAKIVPNSVDGLCGVRGTQVKEIFVLVVWLVLLVAPRLPKPQQRLWCMLPAVIIGIVVDSLGATCVGYFLGTTYIRIAGQSAGALFNLVMDGRALWKEIKEAREDEAKRLQEINEMELLEEGNGPRYGLKSGHHLADTWKAARAVPARPETAVAPQPSPQTLRRRHAFTYFNLSFGTATDASTQLLPQ</sequence>
<dbReference type="EMBL" id="LT854263">
    <property type="protein sequence ID" value="SMR60684.1"/>
    <property type="molecule type" value="Genomic_DNA"/>
</dbReference>
<evidence type="ECO:0000313" key="3">
    <source>
        <dbReference type="EMBL" id="SMR60684.1"/>
    </source>
</evidence>
<dbReference type="Proteomes" id="UP000245764">
    <property type="component" value="Chromosome 11"/>
</dbReference>
<reference evidence="4" key="1">
    <citation type="submission" date="2017-05" db="EMBL/GenBank/DDBJ databases">
        <authorList>
            <person name="Song R."/>
            <person name="Chenine A.L."/>
            <person name="Ruprecht R.M."/>
        </authorList>
    </citation>
    <scope>NUCLEOTIDE SEQUENCE [LARGE SCALE GENOMIC DNA]</scope>
</reference>
<accession>A0A2H1H4H8</accession>
<proteinExistence type="predicted"/>